<dbReference type="GO" id="GO:0046943">
    <property type="term" value="F:carboxylic acid transmembrane transporter activity"/>
    <property type="evidence" value="ECO:0007669"/>
    <property type="project" value="UniProtKB-ARBA"/>
</dbReference>
<feature type="transmembrane region" description="Helical" evidence="7">
    <location>
        <begin position="243"/>
        <end position="268"/>
    </location>
</feature>
<evidence type="ECO:0000256" key="4">
    <source>
        <dbReference type="ARBA" id="ARBA00022692"/>
    </source>
</evidence>
<feature type="transmembrane region" description="Helical" evidence="7">
    <location>
        <begin position="92"/>
        <end position="111"/>
    </location>
</feature>
<feature type="transmembrane region" description="Helical" evidence="7">
    <location>
        <begin position="62"/>
        <end position="80"/>
    </location>
</feature>
<proteinExistence type="inferred from homology"/>
<feature type="transmembrane region" description="Helical" evidence="7">
    <location>
        <begin position="280"/>
        <end position="302"/>
    </location>
</feature>
<dbReference type="PANTHER" id="PTHR23501">
    <property type="entry name" value="MAJOR FACILITATOR SUPERFAMILY"/>
    <property type="match status" value="1"/>
</dbReference>
<dbReference type="InterPro" id="IPR011701">
    <property type="entry name" value="MFS"/>
</dbReference>
<comment type="subcellular location">
    <subcellularLocation>
        <location evidence="1">Endomembrane system</location>
        <topology evidence="1">Multi-pass membrane protein</topology>
    </subcellularLocation>
</comment>
<dbReference type="Pfam" id="PF07690">
    <property type="entry name" value="MFS_1"/>
    <property type="match status" value="1"/>
</dbReference>
<evidence type="ECO:0000256" key="6">
    <source>
        <dbReference type="ARBA" id="ARBA00023136"/>
    </source>
</evidence>
<keyword evidence="3" id="KW-0813">Transport</keyword>
<keyword evidence="10" id="KW-1185">Reference proteome</keyword>
<feature type="transmembrane region" description="Helical" evidence="7">
    <location>
        <begin position="150"/>
        <end position="174"/>
    </location>
</feature>
<reference evidence="9" key="1">
    <citation type="journal article" date="2020" name="Stud. Mycol.">
        <title>101 Dothideomycetes genomes: a test case for predicting lifestyles and emergence of pathogens.</title>
        <authorList>
            <person name="Haridas S."/>
            <person name="Albert R."/>
            <person name="Binder M."/>
            <person name="Bloem J."/>
            <person name="Labutti K."/>
            <person name="Salamov A."/>
            <person name="Andreopoulos B."/>
            <person name="Baker S."/>
            <person name="Barry K."/>
            <person name="Bills G."/>
            <person name="Bluhm B."/>
            <person name="Cannon C."/>
            <person name="Castanera R."/>
            <person name="Culley D."/>
            <person name="Daum C."/>
            <person name="Ezra D."/>
            <person name="Gonzalez J."/>
            <person name="Henrissat B."/>
            <person name="Kuo A."/>
            <person name="Liang C."/>
            <person name="Lipzen A."/>
            <person name="Lutzoni F."/>
            <person name="Magnuson J."/>
            <person name="Mondo S."/>
            <person name="Nolan M."/>
            <person name="Ohm R."/>
            <person name="Pangilinan J."/>
            <person name="Park H.-J."/>
            <person name="Ramirez L."/>
            <person name="Alfaro M."/>
            <person name="Sun H."/>
            <person name="Tritt A."/>
            <person name="Yoshinaga Y."/>
            <person name="Zwiers L.-H."/>
            <person name="Turgeon B."/>
            <person name="Goodwin S."/>
            <person name="Spatafora J."/>
            <person name="Crous P."/>
            <person name="Grigoriev I."/>
        </authorList>
    </citation>
    <scope>NUCLEOTIDE SEQUENCE</scope>
    <source>
        <strain evidence="9">CBS 110217</strain>
    </source>
</reference>
<evidence type="ECO:0000313" key="9">
    <source>
        <dbReference type="EMBL" id="KAF2034940.1"/>
    </source>
</evidence>
<evidence type="ECO:0000256" key="7">
    <source>
        <dbReference type="SAM" id="Phobius"/>
    </source>
</evidence>
<accession>A0A9P4HJZ9</accession>
<dbReference type="Proteomes" id="UP000799777">
    <property type="component" value="Unassembled WGS sequence"/>
</dbReference>
<dbReference type="FunFam" id="1.20.1720.10:FF:000013">
    <property type="entry name" value="Related to multidrug resistance proteins"/>
    <property type="match status" value="1"/>
</dbReference>
<dbReference type="GO" id="GO:0012505">
    <property type="term" value="C:endomembrane system"/>
    <property type="evidence" value="ECO:0007669"/>
    <property type="project" value="UniProtKB-SubCell"/>
</dbReference>
<feature type="transmembrane region" description="Helical" evidence="7">
    <location>
        <begin position="180"/>
        <end position="200"/>
    </location>
</feature>
<feature type="domain" description="Major facilitator superfamily (MFS) profile" evidence="8">
    <location>
        <begin position="27"/>
        <end position="511"/>
    </location>
</feature>
<name>A0A9P4HJZ9_9PLEO</name>
<dbReference type="InterPro" id="IPR036259">
    <property type="entry name" value="MFS_trans_sf"/>
</dbReference>
<feature type="transmembrane region" description="Helical" evidence="7">
    <location>
        <begin position="355"/>
        <end position="375"/>
    </location>
</feature>
<evidence type="ECO:0000256" key="2">
    <source>
        <dbReference type="ARBA" id="ARBA00008335"/>
    </source>
</evidence>
<dbReference type="EMBL" id="ML978159">
    <property type="protein sequence ID" value="KAF2034940.1"/>
    <property type="molecule type" value="Genomic_DNA"/>
</dbReference>
<protein>
    <submittedName>
        <fullName evidence="9">MFS general substrate transporter</fullName>
    </submittedName>
</protein>
<dbReference type="GO" id="GO:0005886">
    <property type="term" value="C:plasma membrane"/>
    <property type="evidence" value="ECO:0007669"/>
    <property type="project" value="TreeGrafter"/>
</dbReference>
<dbReference type="AlphaFoldDB" id="A0A9P4HJZ9"/>
<evidence type="ECO:0000313" key="10">
    <source>
        <dbReference type="Proteomes" id="UP000799777"/>
    </source>
</evidence>
<dbReference type="Gene3D" id="1.20.1250.20">
    <property type="entry name" value="MFS general substrate transporter like domains"/>
    <property type="match status" value="2"/>
</dbReference>
<feature type="transmembrane region" description="Helical" evidence="7">
    <location>
        <begin position="117"/>
        <end position="138"/>
    </location>
</feature>
<dbReference type="PANTHER" id="PTHR23501:SF78">
    <property type="entry name" value="MAJOR FACILITATOR SUPERFAMILY (MFS) PROFILE DOMAIN-CONTAINING PROTEIN-RELATED"/>
    <property type="match status" value="1"/>
</dbReference>
<comment type="similarity">
    <text evidence="2">Belongs to the major facilitator superfamily.</text>
</comment>
<feature type="transmembrane region" description="Helical" evidence="7">
    <location>
        <begin position="381"/>
        <end position="404"/>
    </location>
</feature>
<feature type="transmembrane region" description="Helical" evidence="7">
    <location>
        <begin position="220"/>
        <end position="237"/>
    </location>
</feature>
<feature type="transmembrane region" description="Helical" evidence="7">
    <location>
        <begin position="425"/>
        <end position="443"/>
    </location>
</feature>
<keyword evidence="5 7" id="KW-1133">Transmembrane helix</keyword>
<evidence type="ECO:0000259" key="8">
    <source>
        <dbReference type="PROSITE" id="PS50850"/>
    </source>
</evidence>
<evidence type="ECO:0000256" key="1">
    <source>
        <dbReference type="ARBA" id="ARBA00004127"/>
    </source>
</evidence>
<dbReference type="InterPro" id="IPR020846">
    <property type="entry name" value="MFS_dom"/>
</dbReference>
<sequence>MNNRQKAAEAAVFDQTNLLPKKELLIVFGVLAGSLFICFVDQNGIGVALPTIGRELHAEATISWAGTSALIANTLFQVLYGRLSDLFGRKTVYLSALALLTISDLLCGLSQNATMLYVFRGFAGVANGGITSLSMMIVSDIITLKERGKYQGILGACVGLGNMVGPFVAAAFVQHSTWRGLFWLISPLAALCCVICFFILPTPKDAPRVDFKAVSAKIDYWGIIAGSAAIILILIPVSGGGSYFAWASPMVISMLVLGGCCMMVFLFIEYRVALLPMMPLSLFRSAPVCVMLLQNLFFGIVYYSQLYYLPLFFQNARRMSPILSAALVLPITCAQMIASIVSGQYISRTERYGEVIWSGFFLWTLGVGLTCIFNLGTPISVIVIILLIQGVGAGFIFQPTLVALQAHCTKAQRAVVISNRNFLRSLGGAVGLAISAATLQNSLKKALPAKFASLALSSYNVPDFDTIGASAVEIREILQAYADASRTVFIMNVPFMALCLVGCLFIKDNGLQQPDEVPGQETVERVEEVHIEEERRRKRNK</sequence>
<feature type="transmembrane region" description="Helical" evidence="7">
    <location>
        <begin position="24"/>
        <end position="42"/>
    </location>
</feature>
<dbReference type="OrthoDB" id="10021397at2759"/>
<gene>
    <name evidence="9" type="ORF">EK21DRAFT_55385</name>
</gene>
<comment type="caution">
    <text evidence="9">The sequence shown here is derived from an EMBL/GenBank/DDBJ whole genome shotgun (WGS) entry which is preliminary data.</text>
</comment>
<feature type="transmembrane region" description="Helical" evidence="7">
    <location>
        <begin position="488"/>
        <end position="506"/>
    </location>
</feature>
<feature type="transmembrane region" description="Helical" evidence="7">
    <location>
        <begin position="322"/>
        <end position="343"/>
    </location>
</feature>
<dbReference type="PROSITE" id="PS50850">
    <property type="entry name" value="MFS"/>
    <property type="match status" value="1"/>
</dbReference>
<keyword evidence="6 7" id="KW-0472">Membrane</keyword>
<organism evidence="9 10">
    <name type="scientific">Setomelanomma holmii</name>
    <dbReference type="NCBI Taxonomy" id="210430"/>
    <lineage>
        <taxon>Eukaryota</taxon>
        <taxon>Fungi</taxon>
        <taxon>Dikarya</taxon>
        <taxon>Ascomycota</taxon>
        <taxon>Pezizomycotina</taxon>
        <taxon>Dothideomycetes</taxon>
        <taxon>Pleosporomycetidae</taxon>
        <taxon>Pleosporales</taxon>
        <taxon>Pleosporineae</taxon>
        <taxon>Phaeosphaeriaceae</taxon>
        <taxon>Setomelanomma</taxon>
    </lineage>
</organism>
<dbReference type="FunFam" id="1.20.1250.20:FF:000436">
    <property type="entry name" value="MFS transporter, putative"/>
    <property type="match status" value="1"/>
</dbReference>
<dbReference type="SUPFAM" id="SSF103473">
    <property type="entry name" value="MFS general substrate transporter"/>
    <property type="match status" value="2"/>
</dbReference>
<evidence type="ECO:0000256" key="5">
    <source>
        <dbReference type="ARBA" id="ARBA00022989"/>
    </source>
</evidence>
<keyword evidence="4 7" id="KW-0812">Transmembrane</keyword>
<evidence type="ECO:0000256" key="3">
    <source>
        <dbReference type="ARBA" id="ARBA00022448"/>
    </source>
</evidence>